<dbReference type="SUPFAM" id="SSF54076">
    <property type="entry name" value="RNase A-like"/>
    <property type="match status" value="1"/>
</dbReference>
<dbReference type="InterPro" id="IPR036816">
    <property type="entry name" value="RNaseA-like_dom_sf"/>
</dbReference>
<dbReference type="GO" id="GO:0016787">
    <property type="term" value="F:hydrolase activity"/>
    <property type="evidence" value="ECO:0007669"/>
    <property type="project" value="UniProtKB-KW"/>
</dbReference>
<feature type="domain" description="Ribonuclease A-domain" evidence="9">
    <location>
        <begin position="18"/>
        <end position="143"/>
    </location>
</feature>
<dbReference type="InterPro" id="IPR023411">
    <property type="entry name" value="RNaseA_AS"/>
</dbReference>
<keyword evidence="4 8" id="KW-0540">Nuclease</keyword>
<evidence type="ECO:0000256" key="2">
    <source>
        <dbReference type="ARBA" id="ARBA00005600"/>
    </source>
</evidence>
<dbReference type="Ensembl" id="ENSORLT00015018095.1">
    <property type="protein sequence ID" value="ENSORLP00015011286.1"/>
    <property type="gene ID" value="ENSORLG00015012090.1"/>
</dbReference>
<evidence type="ECO:0000256" key="8">
    <source>
        <dbReference type="RuleBase" id="RU000651"/>
    </source>
</evidence>
<reference evidence="10 11" key="2">
    <citation type="submission" date="2017-04" db="EMBL/GenBank/DDBJ databases">
        <title>CpG methylation of centromeres and impact of large insertions on vertebrate speciation.</title>
        <authorList>
            <person name="Ichikawa K."/>
            <person name="Yoshimura J."/>
            <person name="Morishita S."/>
        </authorList>
    </citation>
    <scope>NUCLEOTIDE SEQUENCE</scope>
    <source>
        <strain evidence="10 11">HSOK</strain>
    </source>
</reference>
<evidence type="ECO:0000256" key="7">
    <source>
        <dbReference type="ARBA" id="ARBA00023157"/>
    </source>
</evidence>
<dbReference type="PROSITE" id="PS00127">
    <property type="entry name" value="RNASE_PANCREATIC"/>
    <property type="match status" value="1"/>
</dbReference>
<dbReference type="Proteomes" id="UP000265200">
    <property type="component" value="Chromosome 2"/>
</dbReference>
<sequence>MKILLSCLLILMLFADSSLATYESFCRKHIDKDMTDMVTMVNNKCDSVIKDKNIYDNNNCKRINTFIASDLAEVEKICTSEGTLNSQSQMMQSKKMFTLINCKLKDNNAKKPNCQYEGILLTNRKLLVQCDNNNRPVHFGENSFIILCFSF</sequence>
<dbReference type="AlphaFoldDB" id="A0A3P9HU31"/>
<evidence type="ECO:0000256" key="5">
    <source>
        <dbReference type="ARBA" id="ARBA00022759"/>
    </source>
</evidence>
<evidence type="ECO:0000256" key="1">
    <source>
        <dbReference type="ARBA" id="ARBA00004613"/>
    </source>
</evidence>
<dbReference type="Gene3D" id="3.10.130.10">
    <property type="entry name" value="Ribonuclease A-like domain"/>
    <property type="match status" value="1"/>
</dbReference>
<feature type="signal peptide" evidence="8">
    <location>
        <begin position="1"/>
        <end position="20"/>
    </location>
</feature>
<evidence type="ECO:0000313" key="11">
    <source>
        <dbReference type="Proteomes" id="UP000265200"/>
    </source>
</evidence>
<protein>
    <recommendedName>
        <fullName evidence="9">Ribonuclease A-domain domain-containing protein</fullName>
    </recommendedName>
</protein>
<comment type="subcellular location">
    <subcellularLocation>
        <location evidence="1">Secreted</location>
    </subcellularLocation>
</comment>
<reference evidence="10" key="3">
    <citation type="submission" date="2025-08" db="UniProtKB">
        <authorList>
            <consortium name="Ensembl"/>
        </authorList>
    </citation>
    <scope>IDENTIFICATION</scope>
    <source>
        <strain evidence="10">HSOK</strain>
    </source>
</reference>
<keyword evidence="7" id="KW-1015">Disulfide bond</keyword>
<evidence type="ECO:0000313" key="10">
    <source>
        <dbReference type="Ensembl" id="ENSORLP00015011286.1"/>
    </source>
</evidence>
<dbReference type="InterPro" id="IPR023412">
    <property type="entry name" value="RNaseA_domain"/>
</dbReference>
<reference key="1">
    <citation type="journal article" date="2007" name="Nature">
        <title>The medaka draft genome and insights into vertebrate genome evolution.</title>
        <authorList>
            <person name="Kasahara M."/>
            <person name="Naruse K."/>
            <person name="Sasaki S."/>
            <person name="Nakatani Y."/>
            <person name="Qu W."/>
            <person name="Ahsan B."/>
            <person name="Yamada T."/>
            <person name="Nagayasu Y."/>
            <person name="Doi K."/>
            <person name="Kasai Y."/>
            <person name="Jindo T."/>
            <person name="Kobayashi D."/>
            <person name="Shimada A."/>
            <person name="Toyoda A."/>
            <person name="Kuroki Y."/>
            <person name="Fujiyama A."/>
            <person name="Sasaki T."/>
            <person name="Shimizu A."/>
            <person name="Asakawa S."/>
            <person name="Shimizu N."/>
            <person name="Hashimoto S."/>
            <person name="Yang J."/>
            <person name="Lee Y."/>
            <person name="Matsushima K."/>
            <person name="Sugano S."/>
            <person name="Sakaizumi M."/>
            <person name="Narita T."/>
            <person name="Ohishi K."/>
            <person name="Haga S."/>
            <person name="Ohta F."/>
            <person name="Nomoto H."/>
            <person name="Nogata K."/>
            <person name="Morishita T."/>
            <person name="Endo T."/>
            <person name="Shin-I T."/>
            <person name="Takeda H."/>
            <person name="Morishita S."/>
            <person name="Kohara Y."/>
        </authorList>
    </citation>
    <scope>NUCLEOTIDE SEQUENCE [LARGE SCALE GENOMIC DNA]</scope>
    <source>
        <strain>Hd-rR</strain>
    </source>
</reference>
<organism evidence="10 11">
    <name type="scientific">Oryzias latipes</name>
    <name type="common">Japanese rice fish</name>
    <name type="synonym">Japanese killifish</name>
    <dbReference type="NCBI Taxonomy" id="8090"/>
    <lineage>
        <taxon>Eukaryota</taxon>
        <taxon>Metazoa</taxon>
        <taxon>Chordata</taxon>
        <taxon>Craniata</taxon>
        <taxon>Vertebrata</taxon>
        <taxon>Euteleostomi</taxon>
        <taxon>Actinopterygii</taxon>
        <taxon>Neopterygii</taxon>
        <taxon>Teleostei</taxon>
        <taxon>Neoteleostei</taxon>
        <taxon>Acanthomorphata</taxon>
        <taxon>Ovalentaria</taxon>
        <taxon>Atherinomorphae</taxon>
        <taxon>Beloniformes</taxon>
        <taxon>Adrianichthyidae</taxon>
        <taxon>Oryziinae</taxon>
        <taxon>Oryzias</taxon>
    </lineage>
</organism>
<dbReference type="PANTHER" id="PTHR11437">
    <property type="entry name" value="RIBONUCLEASE"/>
    <property type="match status" value="1"/>
</dbReference>
<proteinExistence type="inferred from homology"/>
<dbReference type="PANTHER" id="PTHR11437:SF10">
    <property type="entry name" value="ANGIOGENIN-RELATED"/>
    <property type="match status" value="1"/>
</dbReference>
<evidence type="ECO:0000256" key="3">
    <source>
        <dbReference type="ARBA" id="ARBA00022525"/>
    </source>
</evidence>
<dbReference type="GO" id="GO:0004519">
    <property type="term" value="F:endonuclease activity"/>
    <property type="evidence" value="ECO:0007669"/>
    <property type="project" value="UniProtKB-KW"/>
</dbReference>
<dbReference type="InterPro" id="IPR001427">
    <property type="entry name" value="RNaseA"/>
</dbReference>
<feature type="chain" id="PRO_5017850697" description="Ribonuclease A-domain domain-containing protein" evidence="8">
    <location>
        <begin position="21"/>
        <end position="151"/>
    </location>
</feature>
<dbReference type="GO" id="GO:0003676">
    <property type="term" value="F:nucleic acid binding"/>
    <property type="evidence" value="ECO:0007669"/>
    <property type="project" value="InterPro"/>
</dbReference>
<evidence type="ECO:0000256" key="6">
    <source>
        <dbReference type="ARBA" id="ARBA00022801"/>
    </source>
</evidence>
<evidence type="ECO:0000259" key="9">
    <source>
        <dbReference type="SMART" id="SM00092"/>
    </source>
</evidence>
<reference evidence="10" key="4">
    <citation type="submission" date="2025-09" db="UniProtKB">
        <authorList>
            <consortium name="Ensembl"/>
        </authorList>
    </citation>
    <scope>IDENTIFICATION</scope>
    <source>
        <strain evidence="10">HSOK</strain>
    </source>
</reference>
<name>A0A3P9HU31_ORYLA</name>
<dbReference type="GO" id="GO:0005576">
    <property type="term" value="C:extracellular region"/>
    <property type="evidence" value="ECO:0007669"/>
    <property type="project" value="UniProtKB-SubCell"/>
</dbReference>
<keyword evidence="8" id="KW-0732">Signal</keyword>
<dbReference type="SMART" id="SM00092">
    <property type="entry name" value="RNAse_Pc"/>
    <property type="match status" value="1"/>
</dbReference>
<keyword evidence="6 8" id="KW-0378">Hydrolase</keyword>
<dbReference type="Pfam" id="PF00074">
    <property type="entry name" value="RnaseA"/>
    <property type="match status" value="1"/>
</dbReference>
<keyword evidence="3" id="KW-0964">Secreted</keyword>
<accession>A0A3P9HU31</accession>
<keyword evidence="5 8" id="KW-0255">Endonuclease</keyword>
<evidence type="ECO:0000256" key="4">
    <source>
        <dbReference type="ARBA" id="ARBA00022722"/>
    </source>
</evidence>
<comment type="similarity">
    <text evidence="2 8">Belongs to the pancreatic ribonuclease family.</text>
</comment>